<dbReference type="Proteomes" id="UP000789595">
    <property type="component" value="Unassembled WGS sequence"/>
</dbReference>
<dbReference type="EMBL" id="CAKKNE010000002">
    <property type="protein sequence ID" value="CAH0369575.1"/>
    <property type="molecule type" value="Genomic_DNA"/>
</dbReference>
<feature type="transmembrane region" description="Helical" evidence="3">
    <location>
        <begin position="6"/>
        <end position="27"/>
    </location>
</feature>
<dbReference type="SUPFAM" id="SSF47473">
    <property type="entry name" value="EF-hand"/>
    <property type="match status" value="1"/>
</dbReference>
<keyword evidence="3" id="KW-1133">Transmembrane helix</keyword>
<dbReference type="PROSITE" id="PS00018">
    <property type="entry name" value="EF_HAND_1"/>
    <property type="match status" value="2"/>
</dbReference>
<dbReference type="FunFam" id="1.10.238.10:FF:000003">
    <property type="entry name" value="Calmodulin A"/>
    <property type="match status" value="1"/>
</dbReference>
<proteinExistence type="predicted"/>
<dbReference type="SMART" id="SM00054">
    <property type="entry name" value="EFh"/>
    <property type="match status" value="2"/>
</dbReference>
<keyword evidence="2" id="KW-0106">Calcium</keyword>
<dbReference type="Gene3D" id="1.10.238.10">
    <property type="entry name" value="EF-hand"/>
    <property type="match status" value="1"/>
</dbReference>
<name>A0A8J2SD04_9STRA</name>
<evidence type="ECO:0000259" key="4">
    <source>
        <dbReference type="PROSITE" id="PS50222"/>
    </source>
</evidence>
<feature type="domain" description="EF-hand" evidence="4">
    <location>
        <begin position="81"/>
        <end position="116"/>
    </location>
</feature>
<keyword evidence="3" id="KW-0472">Membrane</keyword>
<dbReference type="PANTHER" id="PTHR23050">
    <property type="entry name" value="CALCIUM BINDING PROTEIN"/>
    <property type="match status" value="1"/>
</dbReference>
<keyword evidence="1" id="KW-0677">Repeat</keyword>
<dbReference type="OrthoDB" id="26525at2759"/>
<dbReference type="GO" id="GO:0005509">
    <property type="term" value="F:calcium ion binding"/>
    <property type="evidence" value="ECO:0007669"/>
    <property type="project" value="InterPro"/>
</dbReference>
<keyword evidence="3" id="KW-0812">Transmembrane</keyword>
<dbReference type="InterPro" id="IPR011992">
    <property type="entry name" value="EF-hand-dom_pair"/>
</dbReference>
<keyword evidence="6" id="KW-1185">Reference proteome</keyword>
<comment type="caution">
    <text evidence="5">The sequence shown here is derived from an EMBL/GenBank/DDBJ whole genome shotgun (WGS) entry which is preliminary data.</text>
</comment>
<evidence type="ECO:0000313" key="6">
    <source>
        <dbReference type="Proteomes" id="UP000789595"/>
    </source>
</evidence>
<reference evidence="5" key="1">
    <citation type="submission" date="2021-11" db="EMBL/GenBank/DDBJ databases">
        <authorList>
            <consortium name="Genoscope - CEA"/>
            <person name="William W."/>
        </authorList>
    </citation>
    <scope>NUCLEOTIDE SEQUENCE</scope>
</reference>
<dbReference type="InterPro" id="IPR050145">
    <property type="entry name" value="Centrin_CML-like"/>
</dbReference>
<feature type="domain" description="EF-hand" evidence="4">
    <location>
        <begin position="45"/>
        <end position="80"/>
    </location>
</feature>
<dbReference type="PROSITE" id="PS50222">
    <property type="entry name" value="EF_HAND_2"/>
    <property type="match status" value="2"/>
</dbReference>
<evidence type="ECO:0000256" key="1">
    <source>
        <dbReference type="ARBA" id="ARBA00022737"/>
    </source>
</evidence>
<accession>A0A8J2SD04</accession>
<organism evidence="5 6">
    <name type="scientific">Pelagomonas calceolata</name>
    <dbReference type="NCBI Taxonomy" id="35677"/>
    <lineage>
        <taxon>Eukaryota</taxon>
        <taxon>Sar</taxon>
        <taxon>Stramenopiles</taxon>
        <taxon>Ochrophyta</taxon>
        <taxon>Pelagophyceae</taxon>
        <taxon>Pelagomonadales</taxon>
        <taxon>Pelagomonadaceae</taxon>
        <taxon>Pelagomonas</taxon>
    </lineage>
</organism>
<dbReference type="CDD" id="cd00051">
    <property type="entry name" value="EFh"/>
    <property type="match status" value="1"/>
</dbReference>
<protein>
    <recommendedName>
        <fullName evidence="4">EF-hand domain-containing protein</fullName>
    </recommendedName>
</protein>
<dbReference type="InterPro" id="IPR018247">
    <property type="entry name" value="EF_Hand_1_Ca_BS"/>
</dbReference>
<evidence type="ECO:0000256" key="2">
    <source>
        <dbReference type="ARBA" id="ARBA00022837"/>
    </source>
</evidence>
<evidence type="ECO:0000256" key="3">
    <source>
        <dbReference type="SAM" id="Phobius"/>
    </source>
</evidence>
<gene>
    <name evidence="5" type="ORF">PECAL_2P27020</name>
</gene>
<evidence type="ECO:0000313" key="5">
    <source>
        <dbReference type="EMBL" id="CAH0369575.1"/>
    </source>
</evidence>
<dbReference type="AlphaFoldDB" id="A0A8J2SD04"/>
<dbReference type="InterPro" id="IPR002048">
    <property type="entry name" value="EF_hand_dom"/>
</dbReference>
<sequence>MRGMEWGLVVLVFVLLWGLGPYTLYYANIMLRIPPFVDDDDYDVITQIVVMSALRSFDKDGNKFLDADEVKAIVQKIEPGLADDEIDTLIRRADTDGDGHIDYEEFSTILLNQDAGDHERVQVTKVKRKIATHAKKDVRLGASADESKDSAH</sequence>
<dbReference type="Pfam" id="PF13499">
    <property type="entry name" value="EF-hand_7"/>
    <property type="match status" value="1"/>
</dbReference>